<evidence type="ECO:0000256" key="3">
    <source>
        <dbReference type="ARBA" id="ARBA00023015"/>
    </source>
</evidence>
<comment type="caution">
    <text evidence="9">The sequence shown here is derived from an EMBL/GenBank/DDBJ whole genome shotgun (WGS) entry which is preliminary data.</text>
</comment>
<dbReference type="CDD" id="cd12148">
    <property type="entry name" value="fungal_TF_MHR"/>
    <property type="match status" value="1"/>
</dbReference>
<feature type="compositionally biased region" description="Polar residues" evidence="7">
    <location>
        <begin position="7"/>
        <end position="19"/>
    </location>
</feature>
<organism evidence="9 10">
    <name type="scientific">Phialemonium atrogriseum</name>
    <dbReference type="NCBI Taxonomy" id="1093897"/>
    <lineage>
        <taxon>Eukaryota</taxon>
        <taxon>Fungi</taxon>
        <taxon>Dikarya</taxon>
        <taxon>Ascomycota</taxon>
        <taxon>Pezizomycotina</taxon>
        <taxon>Sordariomycetes</taxon>
        <taxon>Sordariomycetidae</taxon>
        <taxon>Cephalothecales</taxon>
        <taxon>Cephalothecaceae</taxon>
        <taxon>Phialemonium</taxon>
    </lineage>
</organism>
<dbReference type="GO" id="GO:0005634">
    <property type="term" value="C:nucleus"/>
    <property type="evidence" value="ECO:0007669"/>
    <property type="project" value="TreeGrafter"/>
</dbReference>
<dbReference type="GO" id="GO:0006351">
    <property type="term" value="P:DNA-templated transcription"/>
    <property type="evidence" value="ECO:0007669"/>
    <property type="project" value="InterPro"/>
</dbReference>
<evidence type="ECO:0000256" key="7">
    <source>
        <dbReference type="SAM" id="MobiDB-lite"/>
    </source>
</evidence>
<gene>
    <name evidence="9" type="ORF">QBC33DRAFT_460099</name>
</gene>
<dbReference type="GO" id="GO:0001228">
    <property type="term" value="F:DNA-binding transcription activator activity, RNA polymerase II-specific"/>
    <property type="evidence" value="ECO:0007669"/>
    <property type="project" value="TreeGrafter"/>
</dbReference>
<evidence type="ECO:0000256" key="5">
    <source>
        <dbReference type="ARBA" id="ARBA00023163"/>
    </source>
</evidence>
<evidence type="ECO:0000313" key="10">
    <source>
        <dbReference type="Proteomes" id="UP001244011"/>
    </source>
</evidence>
<dbReference type="InterPro" id="IPR007219">
    <property type="entry name" value="XnlR_reg_dom"/>
</dbReference>
<dbReference type="Proteomes" id="UP001244011">
    <property type="component" value="Unassembled WGS sequence"/>
</dbReference>
<dbReference type="GO" id="GO:0000978">
    <property type="term" value="F:RNA polymerase II cis-regulatory region sequence-specific DNA binding"/>
    <property type="evidence" value="ECO:0007669"/>
    <property type="project" value="TreeGrafter"/>
</dbReference>
<keyword evidence="5" id="KW-0804">Transcription</keyword>
<dbReference type="InterPro" id="IPR051430">
    <property type="entry name" value="Fungal_TF_Env_Response"/>
</dbReference>
<feature type="compositionally biased region" description="Polar residues" evidence="7">
    <location>
        <begin position="47"/>
        <end position="56"/>
    </location>
</feature>
<keyword evidence="2" id="KW-0862">Zinc</keyword>
<evidence type="ECO:0000256" key="2">
    <source>
        <dbReference type="ARBA" id="ARBA00022833"/>
    </source>
</evidence>
<accession>A0AAJ0BRX2</accession>
<keyword evidence="6" id="KW-0539">Nucleus</keyword>
<keyword evidence="4" id="KW-0238">DNA-binding</keyword>
<dbReference type="AlphaFoldDB" id="A0AAJ0BRX2"/>
<protein>
    <recommendedName>
        <fullName evidence="8">Xylanolytic transcriptional activator regulatory domain-containing protein</fullName>
    </recommendedName>
</protein>
<keyword evidence="3" id="KW-0805">Transcription regulation</keyword>
<evidence type="ECO:0000256" key="4">
    <source>
        <dbReference type="ARBA" id="ARBA00023125"/>
    </source>
</evidence>
<dbReference type="GeneID" id="85308148"/>
<feature type="region of interest" description="Disordered" evidence="7">
    <location>
        <begin position="1"/>
        <end position="78"/>
    </location>
</feature>
<feature type="non-terminal residue" evidence="9">
    <location>
        <position position="1"/>
    </location>
</feature>
<keyword evidence="10" id="KW-1185">Reference proteome</keyword>
<proteinExistence type="predicted"/>
<evidence type="ECO:0000256" key="1">
    <source>
        <dbReference type="ARBA" id="ARBA00022723"/>
    </source>
</evidence>
<keyword evidence="1" id="KW-0479">Metal-binding</keyword>
<feature type="domain" description="Xylanolytic transcriptional activator regulatory" evidence="8">
    <location>
        <begin position="218"/>
        <end position="368"/>
    </location>
</feature>
<reference evidence="9" key="1">
    <citation type="submission" date="2023-06" db="EMBL/GenBank/DDBJ databases">
        <title>Genome-scale phylogeny and comparative genomics of the fungal order Sordariales.</title>
        <authorList>
            <consortium name="Lawrence Berkeley National Laboratory"/>
            <person name="Hensen N."/>
            <person name="Bonometti L."/>
            <person name="Westerberg I."/>
            <person name="Brannstrom I.O."/>
            <person name="Guillou S."/>
            <person name="Cros-Aarteil S."/>
            <person name="Calhoun S."/>
            <person name="Haridas S."/>
            <person name="Kuo A."/>
            <person name="Mondo S."/>
            <person name="Pangilinan J."/>
            <person name="Riley R."/>
            <person name="Labutti K."/>
            <person name="Andreopoulos B."/>
            <person name="Lipzen A."/>
            <person name="Chen C."/>
            <person name="Yanf M."/>
            <person name="Daum C."/>
            <person name="Ng V."/>
            <person name="Clum A."/>
            <person name="Steindorff A."/>
            <person name="Ohm R."/>
            <person name="Martin F."/>
            <person name="Silar P."/>
            <person name="Natvig D."/>
            <person name="Lalanne C."/>
            <person name="Gautier V."/>
            <person name="Ament-Velasquez S.L."/>
            <person name="Kruys A."/>
            <person name="Hutchinson M.I."/>
            <person name="Powell A.J."/>
            <person name="Barry K."/>
            <person name="Miller A.N."/>
            <person name="Grigoriev I.V."/>
            <person name="Debuchy R."/>
            <person name="Gladieux P."/>
            <person name="Thoren M.H."/>
            <person name="Johannesson H."/>
        </authorList>
    </citation>
    <scope>NUCLEOTIDE SEQUENCE</scope>
    <source>
        <strain evidence="9">8032-3</strain>
    </source>
</reference>
<evidence type="ECO:0000256" key="6">
    <source>
        <dbReference type="ARBA" id="ARBA00023242"/>
    </source>
</evidence>
<dbReference type="RefSeq" id="XP_060279384.1">
    <property type="nucleotide sequence ID" value="XM_060424961.1"/>
</dbReference>
<dbReference type="GO" id="GO:0008270">
    <property type="term" value="F:zinc ion binding"/>
    <property type="evidence" value="ECO:0007669"/>
    <property type="project" value="InterPro"/>
</dbReference>
<evidence type="ECO:0000313" key="9">
    <source>
        <dbReference type="EMBL" id="KAK1763171.1"/>
    </source>
</evidence>
<evidence type="ECO:0000259" key="8">
    <source>
        <dbReference type="Pfam" id="PF04082"/>
    </source>
</evidence>
<dbReference type="Pfam" id="PF04082">
    <property type="entry name" value="Fungal_trans"/>
    <property type="match status" value="1"/>
</dbReference>
<dbReference type="PANTHER" id="PTHR31944:SF129">
    <property type="entry name" value="ASPYRIDONES CLUSTER REGULATOR APDR-RELATED"/>
    <property type="match status" value="1"/>
</dbReference>
<sequence>SAYASSPVAQAQQQTNTNRPVIEYSNHPSGTRVAAAAAAAEGGGGRQNDTPNTLGRNDNDNNNNNCIRPTNRVQGAGPDLRDLLQRVQKLEQSSASSPTQGLSEAGTGENILALQSGLQDAQITLNKTRILRWSHWMGAAEEFEPIIACYTEACGDGKGASFQAPETRALIVQMGELLQKCKNIARSLKVGRPSRNLISRPEFGFAPPSREVADAMVTLYFRSFESTHRILHEPTFWAEYERYWSHPESVKTDLRLKVLLVIGIGSSLHKHGHTDADAGFRNTVHQWVYASQTWLSGPLEKDRLEITGLQIHCLTILARQIFSIGGDLVWVSMGSLIHRAMQIGFHRDPKHLPAMSVLQAEIRRRLWATMGRCTATPSTGIFSSKP</sequence>
<name>A0AAJ0BRX2_9PEZI</name>
<dbReference type="PANTHER" id="PTHR31944">
    <property type="entry name" value="HEME-RESPONSIVE ZINC FINGER TRANSCRIPTION FACTOR HAP1"/>
    <property type="match status" value="1"/>
</dbReference>
<dbReference type="EMBL" id="MU839030">
    <property type="protein sequence ID" value="KAK1763171.1"/>
    <property type="molecule type" value="Genomic_DNA"/>
</dbReference>